<reference evidence="3" key="1">
    <citation type="submission" date="2023-07" db="EMBL/GenBank/DDBJ databases">
        <title>30 novel species of actinomycetes from the DSMZ collection.</title>
        <authorList>
            <person name="Nouioui I."/>
        </authorList>
    </citation>
    <scope>NUCLEOTIDE SEQUENCE [LARGE SCALE GENOMIC DNA]</scope>
    <source>
        <strain evidence="3">DSM 44918</strain>
    </source>
</reference>
<evidence type="ECO:0000313" key="2">
    <source>
        <dbReference type="EMBL" id="MDT0323600.1"/>
    </source>
</evidence>
<evidence type="ECO:0000256" key="1">
    <source>
        <dbReference type="SAM" id="MobiDB-lite"/>
    </source>
</evidence>
<comment type="caution">
    <text evidence="2">The sequence shown here is derived from an EMBL/GenBank/DDBJ whole genome shotgun (WGS) entry which is preliminary data.</text>
</comment>
<dbReference type="Proteomes" id="UP001183420">
    <property type="component" value="Unassembled WGS sequence"/>
</dbReference>
<dbReference type="EMBL" id="JAVREM010000127">
    <property type="protein sequence ID" value="MDT0323600.1"/>
    <property type="molecule type" value="Genomic_DNA"/>
</dbReference>
<protein>
    <submittedName>
        <fullName evidence="2">Uncharacterized protein</fullName>
    </submittedName>
</protein>
<keyword evidence="3" id="KW-1185">Reference proteome</keyword>
<organism evidence="2 3">
    <name type="scientific">Streptomyces millisiae</name>
    <dbReference type="NCBI Taxonomy" id="3075542"/>
    <lineage>
        <taxon>Bacteria</taxon>
        <taxon>Bacillati</taxon>
        <taxon>Actinomycetota</taxon>
        <taxon>Actinomycetes</taxon>
        <taxon>Kitasatosporales</taxon>
        <taxon>Streptomycetaceae</taxon>
        <taxon>Streptomyces</taxon>
    </lineage>
</organism>
<feature type="region of interest" description="Disordered" evidence="1">
    <location>
        <begin position="18"/>
        <end position="61"/>
    </location>
</feature>
<evidence type="ECO:0000313" key="3">
    <source>
        <dbReference type="Proteomes" id="UP001183420"/>
    </source>
</evidence>
<feature type="compositionally biased region" description="Basic residues" evidence="1">
    <location>
        <begin position="52"/>
        <end position="61"/>
    </location>
</feature>
<sequence>MTGLEQHLWHELHRQRAADFERAAEENRAARAARDRERRTGEAEEPASARSTGRRGRIAVA</sequence>
<gene>
    <name evidence="2" type="ORF">RNC47_35390</name>
</gene>
<feature type="compositionally biased region" description="Basic and acidic residues" evidence="1">
    <location>
        <begin position="18"/>
        <end position="42"/>
    </location>
</feature>
<name>A0ABU2M1C5_9ACTN</name>
<dbReference type="RefSeq" id="WP_311604909.1">
    <property type="nucleotide sequence ID" value="NZ_JAVREM010000127.1"/>
</dbReference>
<accession>A0ABU2M1C5</accession>
<proteinExistence type="predicted"/>